<dbReference type="InterPro" id="IPR029063">
    <property type="entry name" value="SAM-dependent_MTases_sf"/>
</dbReference>
<protein>
    <submittedName>
        <fullName evidence="2">Phosphatidylethanolamine N-methyltransferase /phosphatidyl-N-methylethanolamine N-methyltransferase</fullName>
    </submittedName>
</protein>
<evidence type="ECO:0000259" key="1">
    <source>
        <dbReference type="Pfam" id="PF08241"/>
    </source>
</evidence>
<keyword evidence="2" id="KW-0808">Transferase</keyword>
<organism evidence="2 3">
    <name type="scientific">Thiobaca trueperi</name>
    <dbReference type="NCBI Taxonomy" id="127458"/>
    <lineage>
        <taxon>Bacteria</taxon>
        <taxon>Pseudomonadati</taxon>
        <taxon>Pseudomonadota</taxon>
        <taxon>Gammaproteobacteria</taxon>
        <taxon>Chromatiales</taxon>
        <taxon>Chromatiaceae</taxon>
        <taxon>Thiobaca</taxon>
    </lineage>
</organism>
<dbReference type="AlphaFoldDB" id="A0A4R3N436"/>
<dbReference type="RefSeq" id="WP_132977056.1">
    <property type="nucleotide sequence ID" value="NZ_SMAO01000004.1"/>
</dbReference>
<dbReference type="CDD" id="cd02440">
    <property type="entry name" value="AdoMet_MTases"/>
    <property type="match status" value="1"/>
</dbReference>
<keyword evidence="2" id="KW-0489">Methyltransferase</keyword>
<dbReference type="GO" id="GO:0032259">
    <property type="term" value="P:methylation"/>
    <property type="evidence" value="ECO:0007669"/>
    <property type="project" value="UniProtKB-KW"/>
</dbReference>
<dbReference type="Pfam" id="PF08241">
    <property type="entry name" value="Methyltransf_11"/>
    <property type="match status" value="1"/>
</dbReference>
<dbReference type="Gene3D" id="3.40.50.150">
    <property type="entry name" value="Vaccinia Virus protein VP39"/>
    <property type="match status" value="1"/>
</dbReference>
<dbReference type="PANTHER" id="PTHR42912:SF80">
    <property type="entry name" value="METHYLTRANSFERASE DOMAIN-CONTAINING PROTEIN"/>
    <property type="match status" value="1"/>
</dbReference>
<dbReference type="Proteomes" id="UP000295717">
    <property type="component" value="Unassembled WGS sequence"/>
</dbReference>
<dbReference type="OrthoDB" id="323463at2"/>
<dbReference type="InterPro" id="IPR013216">
    <property type="entry name" value="Methyltransf_11"/>
</dbReference>
<evidence type="ECO:0000313" key="3">
    <source>
        <dbReference type="Proteomes" id="UP000295717"/>
    </source>
</evidence>
<accession>A0A4R3N436</accession>
<evidence type="ECO:0000313" key="2">
    <source>
        <dbReference type="EMBL" id="TCT21469.1"/>
    </source>
</evidence>
<comment type="caution">
    <text evidence="2">The sequence shown here is derived from an EMBL/GenBank/DDBJ whole genome shotgun (WGS) entry which is preliminary data.</text>
</comment>
<reference evidence="2 3" key="1">
    <citation type="submission" date="2019-03" db="EMBL/GenBank/DDBJ databases">
        <title>Genomic Encyclopedia of Type Strains, Phase IV (KMG-IV): sequencing the most valuable type-strain genomes for metagenomic binning, comparative biology and taxonomic classification.</title>
        <authorList>
            <person name="Goeker M."/>
        </authorList>
    </citation>
    <scope>NUCLEOTIDE SEQUENCE [LARGE SCALE GENOMIC DNA]</scope>
    <source>
        <strain evidence="2 3">DSM 13587</strain>
    </source>
</reference>
<sequence length="218" mass="24612">MDIALLQKTYRRYANHYDYLFGPILHPGRRLTVSLANTKPHQQILEVGVGTGLSLPFYRPDSRVTGIDISPEMLDKARQRVAGCNLLHVEALHEMDAEHMDFPDATFDTVVAMYVASVVPNPHRLIDEMQRVCKPGGDIILVNHFASRQPVLRKIEAMLRPLSVTLGFRPDMALESLFDAADLQRIQVINTNFLGYWKLIHYRNEASLAFAGSESQAI</sequence>
<dbReference type="InterPro" id="IPR050508">
    <property type="entry name" value="Methyltransf_Superfamily"/>
</dbReference>
<dbReference type="PANTHER" id="PTHR42912">
    <property type="entry name" value="METHYLTRANSFERASE"/>
    <property type="match status" value="1"/>
</dbReference>
<dbReference type="SUPFAM" id="SSF53335">
    <property type="entry name" value="S-adenosyl-L-methionine-dependent methyltransferases"/>
    <property type="match status" value="1"/>
</dbReference>
<proteinExistence type="predicted"/>
<gene>
    <name evidence="2" type="ORF">EDC35_104327</name>
</gene>
<dbReference type="EMBL" id="SMAO01000004">
    <property type="protein sequence ID" value="TCT21469.1"/>
    <property type="molecule type" value="Genomic_DNA"/>
</dbReference>
<keyword evidence="3" id="KW-1185">Reference proteome</keyword>
<name>A0A4R3N436_9GAMM</name>
<feature type="domain" description="Methyltransferase type 11" evidence="1">
    <location>
        <begin position="45"/>
        <end position="140"/>
    </location>
</feature>
<dbReference type="GO" id="GO:0008757">
    <property type="term" value="F:S-adenosylmethionine-dependent methyltransferase activity"/>
    <property type="evidence" value="ECO:0007669"/>
    <property type="project" value="InterPro"/>
</dbReference>